<name>A0A1A6HW88_NEOLE</name>
<evidence type="ECO:0008006" key="4">
    <source>
        <dbReference type="Google" id="ProtNLM"/>
    </source>
</evidence>
<evidence type="ECO:0000313" key="2">
    <source>
        <dbReference type="EMBL" id="OBS82723.1"/>
    </source>
</evidence>
<organism evidence="2 3">
    <name type="scientific">Neotoma lepida</name>
    <name type="common">Desert woodrat</name>
    <dbReference type="NCBI Taxonomy" id="56216"/>
    <lineage>
        <taxon>Eukaryota</taxon>
        <taxon>Metazoa</taxon>
        <taxon>Chordata</taxon>
        <taxon>Craniata</taxon>
        <taxon>Vertebrata</taxon>
        <taxon>Euteleostomi</taxon>
        <taxon>Mammalia</taxon>
        <taxon>Eutheria</taxon>
        <taxon>Euarchontoglires</taxon>
        <taxon>Glires</taxon>
        <taxon>Rodentia</taxon>
        <taxon>Myomorpha</taxon>
        <taxon>Muroidea</taxon>
        <taxon>Cricetidae</taxon>
        <taxon>Neotominae</taxon>
        <taxon>Neotoma</taxon>
    </lineage>
</organism>
<keyword evidence="3" id="KW-1185">Reference proteome</keyword>
<sequence length="68" mass="7229">MLPGKRTEKTGSTCPSEGNSQMFVTASMNSEAGGTLTSITPKQSLCDGQWHSVTGMALVTFGTYREIL</sequence>
<feature type="region of interest" description="Disordered" evidence="1">
    <location>
        <begin position="1"/>
        <end position="20"/>
    </location>
</feature>
<dbReference type="AlphaFoldDB" id="A0A1A6HW88"/>
<reference evidence="2 3" key="1">
    <citation type="submission" date="2016-06" db="EMBL/GenBank/DDBJ databases">
        <title>The Draft Genome Sequence and Annotation of the Desert Woodrat Neotoma lepida.</title>
        <authorList>
            <person name="Campbell M."/>
            <person name="Oakeson K.F."/>
            <person name="Yandell M."/>
            <person name="Halpert J.R."/>
            <person name="Dearing D."/>
        </authorList>
    </citation>
    <scope>NUCLEOTIDE SEQUENCE [LARGE SCALE GENOMIC DNA]</scope>
    <source>
        <strain evidence="2">417</strain>
        <tissue evidence="2">Liver</tissue>
    </source>
</reference>
<evidence type="ECO:0000256" key="1">
    <source>
        <dbReference type="SAM" id="MobiDB-lite"/>
    </source>
</evidence>
<comment type="caution">
    <text evidence="2">The sequence shown here is derived from an EMBL/GenBank/DDBJ whole genome shotgun (WGS) entry which is preliminary data.</text>
</comment>
<dbReference type="EMBL" id="LZPO01007999">
    <property type="protein sequence ID" value="OBS82723.1"/>
    <property type="molecule type" value="Genomic_DNA"/>
</dbReference>
<proteinExistence type="predicted"/>
<dbReference type="OrthoDB" id="18487at2759"/>
<evidence type="ECO:0000313" key="3">
    <source>
        <dbReference type="Proteomes" id="UP000092124"/>
    </source>
</evidence>
<accession>A0A1A6HW88</accession>
<dbReference type="STRING" id="56216.A0A1A6HW88"/>
<protein>
    <recommendedName>
        <fullName evidence="4">Laminin G domain-containing protein</fullName>
    </recommendedName>
</protein>
<feature type="compositionally biased region" description="Polar residues" evidence="1">
    <location>
        <begin position="10"/>
        <end position="20"/>
    </location>
</feature>
<dbReference type="Proteomes" id="UP000092124">
    <property type="component" value="Unassembled WGS sequence"/>
</dbReference>
<gene>
    <name evidence="2" type="ORF">A6R68_23280</name>
</gene>